<dbReference type="AlphaFoldDB" id="A0A3N1PPA6"/>
<dbReference type="InterPro" id="IPR011990">
    <property type="entry name" value="TPR-like_helical_dom_sf"/>
</dbReference>
<dbReference type="GO" id="GO:0006355">
    <property type="term" value="P:regulation of DNA-templated transcription"/>
    <property type="evidence" value="ECO:0007669"/>
    <property type="project" value="InterPro"/>
</dbReference>
<dbReference type="RefSeq" id="WP_123420406.1">
    <property type="nucleotide sequence ID" value="NZ_RJUL01000001.1"/>
</dbReference>
<feature type="domain" description="OmpR/PhoB-type" evidence="3">
    <location>
        <begin position="3"/>
        <end position="101"/>
    </location>
</feature>
<keyword evidence="5" id="KW-1185">Reference proteome</keyword>
<keyword evidence="1 2" id="KW-0238">DNA-binding</keyword>
<dbReference type="Proteomes" id="UP000268033">
    <property type="component" value="Unassembled WGS sequence"/>
</dbReference>
<dbReference type="PANTHER" id="PTHR47691">
    <property type="entry name" value="REGULATOR-RELATED"/>
    <property type="match status" value="1"/>
</dbReference>
<dbReference type="SMART" id="SM00862">
    <property type="entry name" value="Trans_reg_C"/>
    <property type="match status" value="1"/>
</dbReference>
<feature type="DNA-binding region" description="OmpR/PhoB-type" evidence="2">
    <location>
        <begin position="3"/>
        <end position="101"/>
    </location>
</feature>
<dbReference type="InterPro" id="IPR049052">
    <property type="entry name" value="nSTAND1"/>
</dbReference>
<dbReference type="GO" id="GO:0003677">
    <property type="term" value="F:DNA binding"/>
    <property type="evidence" value="ECO:0007669"/>
    <property type="project" value="UniProtKB-UniRule"/>
</dbReference>
<evidence type="ECO:0000313" key="4">
    <source>
        <dbReference type="EMBL" id="ROQ30575.1"/>
    </source>
</evidence>
<dbReference type="PROSITE" id="PS51755">
    <property type="entry name" value="OMPR_PHOB"/>
    <property type="match status" value="1"/>
</dbReference>
<dbReference type="SUPFAM" id="SSF46894">
    <property type="entry name" value="C-terminal effector domain of the bipartite response regulators"/>
    <property type="match status" value="1"/>
</dbReference>
<dbReference type="SUPFAM" id="SSF52540">
    <property type="entry name" value="P-loop containing nucleoside triphosphate hydrolases"/>
    <property type="match status" value="1"/>
</dbReference>
<dbReference type="EMBL" id="RJUL01000001">
    <property type="protein sequence ID" value="ROQ30575.1"/>
    <property type="molecule type" value="Genomic_DNA"/>
</dbReference>
<dbReference type="CDD" id="cd00383">
    <property type="entry name" value="trans_reg_C"/>
    <property type="match status" value="1"/>
</dbReference>
<name>A0A3N1PPA6_9GAMM</name>
<dbReference type="InterPro" id="IPR001867">
    <property type="entry name" value="OmpR/PhoB-type_DNA-bd"/>
</dbReference>
<evidence type="ECO:0000259" key="3">
    <source>
        <dbReference type="PROSITE" id="PS51755"/>
    </source>
</evidence>
<dbReference type="Pfam" id="PF20703">
    <property type="entry name" value="nSTAND1"/>
    <property type="match status" value="1"/>
</dbReference>
<dbReference type="Gene3D" id="1.10.10.10">
    <property type="entry name" value="Winged helix-like DNA-binding domain superfamily/Winged helix DNA-binding domain"/>
    <property type="match status" value="1"/>
</dbReference>
<proteinExistence type="predicted"/>
<dbReference type="GO" id="GO:0000160">
    <property type="term" value="P:phosphorelay signal transduction system"/>
    <property type="evidence" value="ECO:0007669"/>
    <property type="project" value="InterPro"/>
</dbReference>
<protein>
    <submittedName>
        <fullName evidence="4">DNA-binding winged helix-turn-helix (WHTH) protein</fullName>
    </submittedName>
</protein>
<dbReference type="STRING" id="584787.GCA_001247655_01854"/>
<dbReference type="InterPro" id="IPR036388">
    <property type="entry name" value="WH-like_DNA-bd_sf"/>
</dbReference>
<reference evidence="4 5" key="1">
    <citation type="submission" date="2018-11" db="EMBL/GenBank/DDBJ databases">
        <title>Genomic Encyclopedia of Type Strains, Phase IV (KMG-IV): sequencing the most valuable type-strain genomes for metagenomic binning, comparative biology and taxonomic classification.</title>
        <authorList>
            <person name="Goeker M."/>
        </authorList>
    </citation>
    <scope>NUCLEOTIDE SEQUENCE [LARGE SCALE GENOMIC DNA]</scope>
    <source>
        <strain evidence="4 5">DSM 21945</strain>
    </source>
</reference>
<evidence type="ECO:0000313" key="5">
    <source>
        <dbReference type="Proteomes" id="UP000268033"/>
    </source>
</evidence>
<dbReference type="Gene3D" id="1.25.40.10">
    <property type="entry name" value="Tetratricopeptide repeat domain"/>
    <property type="match status" value="1"/>
</dbReference>
<accession>A0A3N1PPA6</accession>
<dbReference type="SUPFAM" id="SSF48452">
    <property type="entry name" value="TPR-like"/>
    <property type="match status" value="1"/>
</dbReference>
<gene>
    <name evidence="4" type="ORF">EDC28_101261</name>
</gene>
<evidence type="ECO:0000256" key="1">
    <source>
        <dbReference type="ARBA" id="ARBA00023125"/>
    </source>
</evidence>
<dbReference type="InterPro" id="IPR016032">
    <property type="entry name" value="Sig_transdc_resp-reg_C-effctor"/>
</dbReference>
<dbReference type="PANTHER" id="PTHR47691:SF3">
    <property type="entry name" value="HTH-TYPE TRANSCRIPTIONAL REGULATOR RV0890C-RELATED"/>
    <property type="match status" value="1"/>
</dbReference>
<comment type="caution">
    <text evidence="4">The sequence shown here is derived from an EMBL/GenBank/DDBJ whole genome shotgun (WGS) entry which is preliminary data.</text>
</comment>
<organism evidence="4 5">
    <name type="scientific">Gallaecimonas pentaromativorans</name>
    <dbReference type="NCBI Taxonomy" id="584787"/>
    <lineage>
        <taxon>Bacteria</taxon>
        <taxon>Pseudomonadati</taxon>
        <taxon>Pseudomonadota</taxon>
        <taxon>Gammaproteobacteria</taxon>
        <taxon>Enterobacterales</taxon>
        <taxon>Gallaecimonadaceae</taxon>
        <taxon>Gallaecimonas</taxon>
    </lineage>
</organism>
<dbReference type="InterPro" id="IPR027417">
    <property type="entry name" value="P-loop_NTPase"/>
</dbReference>
<dbReference type="Pfam" id="PF00486">
    <property type="entry name" value="Trans_reg_C"/>
    <property type="match status" value="1"/>
</dbReference>
<evidence type="ECO:0000256" key="2">
    <source>
        <dbReference type="PROSITE-ProRule" id="PRU01091"/>
    </source>
</evidence>
<sequence length="1086" mass="121873">MSGAVFFFGDWQVDPKANSLRLGQRVKQIEPKAMDVLLALCEAKGDVVTSEDLLSRCWPNAETGDNPLHKTITQLRAALGDKASSPNFIETIRKRGYRALAEVRFPVGSEQQVEEAPWQGGSPFPGLRAYSSDYAQVFFGRSQQIATLMERISQQLRFGRGFCLVLGPSGSGKSSLINAGILANLASPQGYNGVGLPTYTSLDLADVTQGRLLLDLACALLDWELGDAPLFDNESAETLAEKLQDAPQALAQSLKEKLPKTGYATPRFGLFIDRLEVALSSPLFSPDERSHFIALLETLALSGAVLVLGACRNDFYPQLMSFESLRAGKGNGAHFDLGGPSRAELLQMIRLPAQAAGLNWETDPNTAQPLDEMLCVETARNPDALPMLQYMLEQLYLRRGSDGTLKVSVYQSLGGIEGAIGKAAEDAMAQLSLAQQQALPRVLSMLVTLREDEESVTSRSARWADLSHEDEKALVQAMVDKRLFVSHLQHGEASFSIAHEALLRRWPRATDWINAHQDSLAQKARLYYQSQRWLHEGKASAYLLALGKPLDEARQLAANPLFTLSDDEANFVRASRRRASWRHTLRNGTVMLLCLLTLTAVTLSVKSNQAEKRATEQRLAAENLLGYMVGQFADKLRGIGRMDLLDGISSKALDYFKSVSGSDEDHIGFDGRFQHGQTLEAIGEVAYSRGKTDEAKNALLAAQKELLPLLKQQPDNLELLKSLGANAFWLGQMRYDQADWSGAEKWFSQYLTYSQAMYDKNPNDSDAQIELSYAFSSIGSIEMKTHNYLDAIKNFKISISLKELVLIKNKNMKLLSDIINTRSWLASAINSTGRIRESISIYKENRRDFIGSELENNAYALTKISYNLEKMSLTTSNFDPDEAESLINEALAYIRKAISLDKENIEWIQDEFRYEIEKISYASQSKKSELTLEKIIALTSRLEEKNNVYDKDFSERMKPRIYYITSEYYTQENKKEKAIYFIDKAIKNEKKLKSKYSDSSFHSAELAKSYLKKAMLFKSNNHEYKYECENAKDILTPIFEIDKSAYILFPYASAMSCLNSLNADKHLTHFLEINKINPQAFNEEWR</sequence>